<accession>A0A6J4IRJ2</accession>
<reference evidence="2" key="1">
    <citation type="submission" date="2020-02" db="EMBL/GenBank/DDBJ databases">
        <authorList>
            <person name="Meier V. D."/>
        </authorList>
    </citation>
    <scope>NUCLEOTIDE SEQUENCE</scope>
    <source>
        <strain evidence="2">AVDCRST_MAG54</strain>
    </source>
</reference>
<evidence type="ECO:0000313" key="2">
    <source>
        <dbReference type="EMBL" id="CAA9257997.1"/>
    </source>
</evidence>
<dbReference type="AlphaFoldDB" id="A0A6J4IRJ2"/>
<gene>
    <name evidence="2" type="ORF">AVDCRST_MAG54-2326</name>
</gene>
<proteinExistence type="predicted"/>
<feature type="region of interest" description="Disordered" evidence="1">
    <location>
        <begin position="1"/>
        <end position="28"/>
    </location>
</feature>
<organism evidence="2">
    <name type="scientific">uncultured Actinomycetospora sp</name>
    <dbReference type="NCBI Taxonomy" id="1135996"/>
    <lineage>
        <taxon>Bacteria</taxon>
        <taxon>Bacillati</taxon>
        <taxon>Actinomycetota</taxon>
        <taxon>Actinomycetes</taxon>
        <taxon>Pseudonocardiales</taxon>
        <taxon>Pseudonocardiaceae</taxon>
        <taxon>Actinomycetospora</taxon>
        <taxon>environmental samples</taxon>
    </lineage>
</organism>
<protein>
    <submittedName>
        <fullName evidence="2">Uncharacterized protein</fullName>
    </submittedName>
</protein>
<sequence length="28" mass="2748">MALREQADGAAGTYGPLAGTFTPQPAVG</sequence>
<name>A0A6J4IRJ2_9PSEU</name>
<dbReference type="EMBL" id="CADCTH010000300">
    <property type="protein sequence ID" value="CAA9257997.1"/>
    <property type="molecule type" value="Genomic_DNA"/>
</dbReference>
<evidence type="ECO:0000256" key="1">
    <source>
        <dbReference type="SAM" id="MobiDB-lite"/>
    </source>
</evidence>